<dbReference type="HAMAP" id="MF_00163">
    <property type="entry name" value="Pep_deformylase"/>
    <property type="match status" value="1"/>
</dbReference>
<evidence type="ECO:0000313" key="8">
    <source>
        <dbReference type="Proteomes" id="UP000234433"/>
    </source>
</evidence>
<dbReference type="InterPro" id="IPR036821">
    <property type="entry name" value="Peptide_deformylase_sf"/>
</dbReference>
<dbReference type="Pfam" id="PF01327">
    <property type="entry name" value="Pep_deformylase"/>
    <property type="match status" value="1"/>
</dbReference>
<dbReference type="GO" id="GO:0042586">
    <property type="term" value="F:peptide deformylase activity"/>
    <property type="evidence" value="ECO:0007669"/>
    <property type="project" value="UniProtKB-UniRule"/>
</dbReference>
<evidence type="ECO:0000256" key="3">
    <source>
        <dbReference type="ARBA" id="ARBA00022801"/>
    </source>
</evidence>
<name>A0A2H1IZH4_9MICO</name>
<organism evidence="7 8">
    <name type="scientific">Brevibacterium antiquum CNRZ 918</name>
    <dbReference type="NCBI Taxonomy" id="1255637"/>
    <lineage>
        <taxon>Bacteria</taxon>
        <taxon>Bacillati</taxon>
        <taxon>Actinomycetota</taxon>
        <taxon>Actinomycetes</taxon>
        <taxon>Micrococcales</taxon>
        <taxon>Brevibacteriaceae</taxon>
        <taxon>Brevibacterium</taxon>
    </lineage>
</organism>
<keyword evidence="2 6" id="KW-0479">Metal-binding</keyword>
<sequence length="223" mass="23441">MPMNDADAHVAAQIRAVLAAAEAGGGVAPIVEAGDPILRQTTRPFDGQVDDAELAQLAEVMRATMLAAPGVGLAGPQVGIGLSMFVAEDPGSLDPETAEVRQRSPMPLRVVLNAEYTPATSENVAFFEGCLSIPGYQAVVARPRSIELTGVDLNGTPIAEVVAGWSARIVAHETDHLDGIMYLDKAEMRSLSTNTSVAKFWNQPSTQQAASELGFTLPSSMLL</sequence>
<comment type="cofactor">
    <cofactor evidence="6">
        <name>Fe(2+)</name>
        <dbReference type="ChEBI" id="CHEBI:29033"/>
    </cofactor>
    <text evidence="6">Binds 1 Fe(2+) ion.</text>
</comment>
<dbReference type="Proteomes" id="UP000234433">
    <property type="component" value="Unassembled WGS sequence"/>
</dbReference>
<evidence type="ECO:0000256" key="4">
    <source>
        <dbReference type="ARBA" id="ARBA00022917"/>
    </source>
</evidence>
<dbReference type="GO" id="GO:0046872">
    <property type="term" value="F:metal ion binding"/>
    <property type="evidence" value="ECO:0007669"/>
    <property type="project" value="UniProtKB-KW"/>
</dbReference>
<proteinExistence type="inferred from homology"/>
<dbReference type="AlphaFoldDB" id="A0A2H1IZH4"/>
<comment type="catalytic activity">
    <reaction evidence="6">
        <text>N-terminal N-formyl-L-methionyl-[peptide] + H2O = N-terminal L-methionyl-[peptide] + formate</text>
        <dbReference type="Rhea" id="RHEA:24420"/>
        <dbReference type="Rhea" id="RHEA-COMP:10639"/>
        <dbReference type="Rhea" id="RHEA-COMP:10640"/>
        <dbReference type="ChEBI" id="CHEBI:15377"/>
        <dbReference type="ChEBI" id="CHEBI:15740"/>
        <dbReference type="ChEBI" id="CHEBI:49298"/>
        <dbReference type="ChEBI" id="CHEBI:64731"/>
        <dbReference type="EC" id="3.5.1.88"/>
    </reaction>
</comment>
<reference evidence="7 8" key="1">
    <citation type="submission" date="2017-03" db="EMBL/GenBank/DDBJ databases">
        <authorList>
            <person name="Afonso C.L."/>
            <person name="Miller P.J."/>
            <person name="Scott M.A."/>
            <person name="Spackman E."/>
            <person name="Goraichik I."/>
            <person name="Dimitrov K.M."/>
            <person name="Suarez D.L."/>
            <person name="Swayne D.E."/>
        </authorList>
    </citation>
    <scope>NUCLEOTIDE SEQUENCE [LARGE SCALE GENOMIC DNA]</scope>
    <source>
        <strain evidence="7 8">CNRZ 918</strain>
    </source>
</reference>
<accession>A0A2H1IZH4</accession>
<feature type="binding site" evidence="6">
    <location>
        <position position="172"/>
    </location>
    <ligand>
        <name>Fe cation</name>
        <dbReference type="ChEBI" id="CHEBI:24875"/>
    </ligand>
</feature>
<protein>
    <recommendedName>
        <fullName evidence="6">Peptide deformylase</fullName>
        <shortName evidence="6">PDF</shortName>
        <ecNumber evidence="6">3.5.1.88</ecNumber>
    </recommendedName>
    <alternativeName>
        <fullName evidence="6">Polypeptide deformylase</fullName>
    </alternativeName>
</protein>
<dbReference type="SUPFAM" id="SSF56420">
    <property type="entry name" value="Peptide deformylase"/>
    <property type="match status" value="1"/>
</dbReference>
<dbReference type="GO" id="GO:0006412">
    <property type="term" value="P:translation"/>
    <property type="evidence" value="ECO:0007669"/>
    <property type="project" value="UniProtKB-UniRule"/>
</dbReference>
<comment type="function">
    <text evidence="6">Removes the formyl group from the N-terminal Met of newly synthesized proteins. Requires at least a dipeptide for an efficient rate of reaction. N-terminal L-methionine is a prerequisite for activity but the enzyme has broad specificity at other positions.</text>
</comment>
<dbReference type="NCBIfam" id="NF001159">
    <property type="entry name" value="PRK00150.1-3"/>
    <property type="match status" value="1"/>
</dbReference>
<feature type="binding site" evidence="6">
    <location>
        <position position="130"/>
    </location>
    <ligand>
        <name>Fe cation</name>
        <dbReference type="ChEBI" id="CHEBI:24875"/>
    </ligand>
</feature>
<feature type="active site" evidence="6">
    <location>
        <position position="173"/>
    </location>
</feature>
<dbReference type="PRINTS" id="PR01576">
    <property type="entry name" value="PDEFORMYLASE"/>
</dbReference>
<dbReference type="PANTHER" id="PTHR10458:SF2">
    <property type="entry name" value="PEPTIDE DEFORMYLASE, MITOCHONDRIAL"/>
    <property type="match status" value="1"/>
</dbReference>
<keyword evidence="5 6" id="KW-0408">Iron</keyword>
<evidence type="ECO:0000256" key="1">
    <source>
        <dbReference type="ARBA" id="ARBA00010759"/>
    </source>
</evidence>
<keyword evidence="4 6" id="KW-0648">Protein biosynthesis</keyword>
<comment type="similarity">
    <text evidence="1 6">Belongs to the polypeptide deformylase family.</text>
</comment>
<dbReference type="CDD" id="cd00487">
    <property type="entry name" value="Pep_deformylase"/>
    <property type="match status" value="1"/>
</dbReference>
<dbReference type="InterPro" id="IPR023635">
    <property type="entry name" value="Peptide_deformylase"/>
</dbReference>
<dbReference type="EC" id="3.5.1.88" evidence="6"/>
<dbReference type="EMBL" id="FXZD01000003">
    <property type="protein sequence ID" value="SMX80560.1"/>
    <property type="molecule type" value="Genomic_DNA"/>
</dbReference>
<gene>
    <name evidence="6" type="primary">def</name>
    <name evidence="7" type="ORF">BANT918_01254</name>
</gene>
<feature type="binding site" evidence="6">
    <location>
        <position position="176"/>
    </location>
    <ligand>
        <name>Fe cation</name>
        <dbReference type="ChEBI" id="CHEBI:24875"/>
    </ligand>
</feature>
<keyword evidence="3 6" id="KW-0378">Hydrolase</keyword>
<evidence type="ECO:0000256" key="5">
    <source>
        <dbReference type="ARBA" id="ARBA00023004"/>
    </source>
</evidence>
<evidence type="ECO:0000256" key="6">
    <source>
        <dbReference type="HAMAP-Rule" id="MF_00163"/>
    </source>
</evidence>
<evidence type="ECO:0000313" key="7">
    <source>
        <dbReference type="EMBL" id="SMX80560.1"/>
    </source>
</evidence>
<dbReference type="PANTHER" id="PTHR10458">
    <property type="entry name" value="PEPTIDE DEFORMYLASE"/>
    <property type="match status" value="1"/>
</dbReference>
<evidence type="ECO:0000256" key="2">
    <source>
        <dbReference type="ARBA" id="ARBA00022723"/>
    </source>
</evidence>
<dbReference type="Gene3D" id="3.90.45.10">
    <property type="entry name" value="Peptide deformylase"/>
    <property type="match status" value="1"/>
</dbReference>
<dbReference type="FunFam" id="3.90.45.10:FF:000003">
    <property type="entry name" value="Peptide deformylase"/>
    <property type="match status" value="1"/>
</dbReference>